<reference evidence="1 2" key="1">
    <citation type="submission" date="2019-09" db="EMBL/GenBank/DDBJ databases">
        <title>Actinomadura physcomitrii sp. nov., a novel actinomycete isolated from moss [Physcomitrium sphaericum (Ludw) Fuernr].</title>
        <authorList>
            <person name="Liu C."/>
            <person name="Zhuang X."/>
        </authorList>
    </citation>
    <scope>NUCLEOTIDE SEQUENCE [LARGE SCALE GENOMIC DNA]</scope>
    <source>
        <strain evidence="1 2">CYP1-1B</strain>
    </source>
</reference>
<dbReference type="OrthoDB" id="4559738at2"/>
<gene>
    <name evidence="1" type="ORF">F9B16_43050</name>
</gene>
<dbReference type="Proteomes" id="UP000483004">
    <property type="component" value="Unassembled WGS sequence"/>
</dbReference>
<dbReference type="AlphaFoldDB" id="A0A6L3VES2"/>
<dbReference type="EMBL" id="WBMR01000242">
    <property type="protein sequence ID" value="KAB2363416.1"/>
    <property type="molecule type" value="Genomic_DNA"/>
</dbReference>
<name>A0A6L3VES2_9ACTN</name>
<proteinExistence type="predicted"/>
<evidence type="ECO:0000313" key="2">
    <source>
        <dbReference type="Proteomes" id="UP000483004"/>
    </source>
</evidence>
<keyword evidence="2" id="KW-1185">Reference proteome</keyword>
<protein>
    <submittedName>
        <fullName evidence="1">Uncharacterized protein</fullName>
    </submittedName>
</protein>
<dbReference type="RefSeq" id="WP_151546037.1">
    <property type="nucleotide sequence ID" value="NZ_WBMR01000242.1"/>
</dbReference>
<organism evidence="1 2">
    <name type="scientific">Actinomadura montaniterrae</name>
    <dbReference type="NCBI Taxonomy" id="1803903"/>
    <lineage>
        <taxon>Bacteria</taxon>
        <taxon>Bacillati</taxon>
        <taxon>Actinomycetota</taxon>
        <taxon>Actinomycetes</taxon>
        <taxon>Streptosporangiales</taxon>
        <taxon>Thermomonosporaceae</taxon>
        <taxon>Actinomadura</taxon>
    </lineage>
</organism>
<accession>A0A6L3VES2</accession>
<evidence type="ECO:0000313" key="1">
    <source>
        <dbReference type="EMBL" id="KAB2363416.1"/>
    </source>
</evidence>
<comment type="caution">
    <text evidence="1">The sequence shown here is derived from an EMBL/GenBank/DDBJ whole genome shotgun (WGS) entry which is preliminary data.</text>
</comment>
<sequence>MSFHVVPSALETFSGTLTTLSGDAKKGRQYVEANEKNVKGGRGHLLGYVYTMGVVRIGDAVKKNLERLDSLSSASGTELHKCADVYRHTEKKTAERVDSVYPK</sequence>